<dbReference type="Proteomes" id="UP000813385">
    <property type="component" value="Unassembled WGS sequence"/>
</dbReference>
<keyword evidence="2" id="KW-1133">Transmembrane helix</keyword>
<keyword evidence="4" id="KW-1185">Reference proteome</keyword>
<comment type="caution">
    <text evidence="3">The sequence shown here is derived from an EMBL/GenBank/DDBJ whole genome shotgun (WGS) entry which is preliminary data.</text>
</comment>
<keyword evidence="2" id="KW-0472">Membrane</keyword>
<feature type="compositionally biased region" description="Low complexity" evidence="1">
    <location>
        <begin position="202"/>
        <end position="236"/>
    </location>
</feature>
<feature type="transmembrane region" description="Helical" evidence="2">
    <location>
        <begin position="78"/>
        <end position="101"/>
    </location>
</feature>
<feature type="transmembrane region" description="Helical" evidence="2">
    <location>
        <begin position="134"/>
        <end position="159"/>
    </location>
</feature>
<evidence type="ECO:0000313" key="4">
    <source>
        <dbReference type="Proteomes" id="UP000813385"/>
    </source>
</evidence>
<evidence type="ECO:0008006" key="5">
    <source>
        <dbReference type="Google" id="ProtNLM"/>
    </source>
</evidence>
<organism evidence="3 4">
    <name type="scientific">Plectosphaerella cucumerina</name>
    <dbReference type="NCBI Taxonomy" id="40658"/>
    <lineage>
        <taxon>Eukaryota</taxon>
        <taxon>Fungi</taxon>
        <taxon>Dikarya</taxon>
        <taxon>Ascomycota</taxon>
        <taxon>Pezizomycotina</taxon>
        <taxon>Sordariomycetes</taxon>
        <taxon>Hypocreomycetidae</taxon>
        <taxon>Glomerellales</taxon>
        <taxon>Plectosphaerellaceae</taxon>
        <taxon>Plectosphaerella</taxon>
    </lineage>
</organism>
<sequence length="236" mass="25755">MATDVKGLTANTPPAMPFWWFIVQIVTCVLGLGIFIVACYSIHVAPGGGPQAFLLFDALMIWIVVGGFIAIQRFQPSLYYRIAFIVSYALLIIFVLSAWAWSASDASIYLSWSDSWGGWLGGSDYGNPWKGLGAALAVGAALGAIVWVLLIVSLVFFVIQSLRDGGDGVAAAPRGPDAEMGAVKVEQPAVAPQQTYEADHNQQQYQQYPPEQQQQYPPQQQQQYPPQQQPQGPYQS</sequence>
<gene>
    <name evidence="3" type="ORF">B0T11DRAFT_300585</name>
</gene>
<dbReference type="PANTHER" id="PTHR37451:SF4">
    <property type="entry name" value="MARVEL DOMAIN-CONTAINING PROTEIN"/>
    <property type="match status" value="1"/>
</dbReference>
<dbReference type="EMBL" id="JAGPXD010000005">
    <property type="protein sequence ID" value="KAH7353444.1"/>
    <property type="molecule type" value="Genomic_DNA"/>
</dbReference>
<dbReference type="PANTHER" id="PTHR37451">
    <property type="entry name" value="MARVEL DOMAIN"/>
    <property type="match status" value="1"/>
</dbReference>
<feature type="transmembrane region" description="Helical" evidence="2">
    <location>
        <begin position="51"/>
        <end position="71"/>
    </location>
</feature>
<dbReference type="AlphaFoldDB" id="A0A8K0TDL1"/>
<protein>
    <recommendedName>
        <fullName evidence="5">MARVEL domain-containing protein</fullName>
    </recommendedName>
</protein>
<keyword evidence="2" id="KW-0812">Transmembrane</keyword>
<feature type="transmembrane region" description="Helical" evidence="2">
    <location>
        <begin position="18"/>
        <end position="45"/>
    </location>
</feature>
<evidence type="ECO:0000256" key="1">
    <source>
        <dbReference type="SAM" id="MobiDB-lite"/>
    </source>
</evidence>
<evidence type="ECO:0000256" key="2">
    <source>
        <dbReference type="SAM" id="Phobius"/>
    </source>
</evidence>
<accession>A0A8K0TDL1</accession>
<dbReference type="OrthoDB" id="5223409at2759"/>
<proteinExistence type="predicted"/>
<name>A0A8K0TDL1_9PEZI</name>
<reference evidence="3" key="1">
    <citation type="journal article" date="2021" name="Nat. Commun.">
        <title>Genetic determinants of endophytism in the Arabidopsis root mycobiome.</title>
        <authorList>
            <person name="Mesny F."/>
            <person name="Miyauchi S."/>
            <person name="Thiergart T."/>
            <person name="Pickel B."/>
            <person name="Atanasova L."/>
            <person name="Karlsson M."/>
            <person name="Huettel B."/>
            <person name="Barry K.W."/>
            <person name="Haridas S."/>
            <person name="Chen C."/>
            <person name="Bauer D."/>
            <person name="Andreopoulos W."/>
            <person name="Pangilinan J."/>
            <person name="LaButti K."/>
            <person name="Riley R."/>
            <person name="Lipzen A."/>
            <person name="Clum A."/>
            <person name="Drula E."/>
            <person name="Henrissat B."/>
            <person name="Kohler A."/>
            <person name="Grigoriev I.V."/>
            <person name="Martin F.M."/>
            <person name="Hacquard S."/>
        </authorList>
    </citation>
    <scope>NUCLEOTIDE SEQUENCE</scope>
    <source>
        <strain evidence="3">MPI-CAGE-AT-0016</strain>
    </source>
</reference>
<evidence type="ECO:0000313" key="3">
    <source>
        <dbReference type="EMBL" id="KAH7353444.1"/>
    </source>
</evidence>
<feature type="region of interest" description="Disordered" evidence="1">
    <location>
        <begin position="181"/>
        <end position="236"/>
    </location>
</feature>